<dbReference type="RefSeq" id="WP_204661123.1">
    <property type="nucleotide sequence ID" value="NZ_JAFBDT010000001.1"/>
</dbReference>
<keyword evidence="8" id="KW-1185">Reference proteome</keyword>
<keyword evidence="4 6" id="KW-1133">Transmembrane helix</keyword>
<evidence type="ECO:0000313" key="7">
    <source>
        <dbReference type="EMBL" id="MBM7560597.1"/>
    </source>
</evidence>
<proteinExistence type="predicted"/>
<sequence>MSLFTYALTTYNQTDDVWFTIRYIVVATLFISVLWIFSKALTKKNQMSLKGRKIRVLERTLLSNDKSLVLVELENIFYLLAVDKTGIHVVDKRDDLDPMDFQRKSTVEELSFVKQLKESIQKREKTNDNNQ</sequence>
<keyword evidence="3 6" id="KW-0812">Transmembrane</keyword>
<dbReference type="EMBL" id="JAFBDT010000001">
    <property type="protein sequence ID" value="MBM7560597.1"/>
    <property type="molecule type" value="Genomic_DNA"/>
</dbReference>
<evidence type="ECO:0000256" key="2">
    <source>
        <dbReference type="ARBA" id="ARBA00022475"/>
    </source>
</evidence>
<evidence type="ECO:0000256" key="4">
    <source>
        <dbReference type="ARBA" id="ARBA00022989"/>
    </source>
</evidence>
<dbReference type="Pfam" id="PF04347">
    <property type="entry name" value="FliO"/>
    <property type="match status" value="1"/>
</dbReference>
<reference evidence="7 8" key="1">
    <citation type="submission" date="2021-01" db="EMBL/GenBank/DDBJ databases">
        <title>Genomic Encyclopedia of Type Strains, Phase IV (KMG-IV): sequencing the most valuable type-strain genomes for metagenomic binning, comparative biology and taxonomic classification.</title>
        <authorList>
            <person name="Goeker M."/>
        </authorList>
    </citation>
    <scope>NUCLEOTIDE SEQUENCE [LARGE SCALE GENOMIC DNA]</scope>
    <source>
        <strain evidence="7 8">DSM 24436</strain>
    </source>
</reference>
<dbReference type="Proteomes" id="UP000767854">
    <property type="component" value="Unassembled WGS sequence"/>
</dbReference>
<evidence type="ECO:0000256" key="5">
    <source>
        <dbReference type="ARBA" id="ARBA00023136"/>
    </source>
</evidence>
<keyword evidence="7" id="KW-0966">Cell projection</keyword>
<protein>
    <submittedName>
        <fullName evidence="7">Flagellar biogenesis protein FliO</fullName>
    </submittedName>
</protein>
<keyword evidence="2" id="KW-1003">Cell membrane</keyword>
<evidence type="ECO:0000256" key="6">
    <source>
        <dbReference type="SAM" id="Phobius"/>
    </source>
</evidence>
<comment type="caution">
    <text evidence="7">The sequence shown here is derived from an EMBL/GenBank/DDBJ whole genome shotgun (WGS) entry which is preliminary data.</text>
</comment>
<keyword evidence="7" id="KW-0969">Cilium</keyword>
<organism evidence="7 8">
    <name type="scientific">Fusibacter tunisiensis</name>
    <dbReference type="NCBI Taxonomy" id="1008308"/>
    <lineage>
        <taxon>Bacteria</taxon>
        <taxon>Bacillati</taxon>
        <taxon>Bacillota</taxon>
        <taxon>Clostridia</taxon>
        <taxon>Eubacteriales</taxon>
        <taxon>Eubacteriales Family XII. Incertae Sedis</taxon>
        <taxon>Fusibacter</taxon>
    </lineage>
</organism>
<keyword evidence="5 6" id="KW-0472">Membrane</keyword>
<dbReference type="InterPro" id="IPR022781">
    <property type="entry name" value="Flagellar_biosynth_FliO"/>
</dbReference>
<evidence type="ECO:0000313" key="8">
    <source>
        <dbReference type="Proteomes" id="UP000767854"/>
    </source>
</evidence>
<keyword evidence="7" id="KW-0282">Flagellum</keyword>
<evidence type="ECO:0000256" key="3">
    <source>
        <dbReference type="ARBA" id="ARBA00022692"/>
    </source>
</evidence>
<comment type="subcellular location">
    <subcellularLocation>
        <location evidence="1">Cell membrane</location>
    </subcellularLocation>
</comment>
<evidence type="ECO:0000256" key="1">
    <source>
        <dbReference type="ARBA" id="ARBA00004236"/>
    </source>
</evidence>
<name>A0ABS2MMQ0_9FIRM</name>
<accession>A0ABS2MMQ0</accession>
<feature type="transmembrane region" description="Helical" evidence="6">
    <location>
        <begin position="20"/>
        <end position="42"/>
    </location>
</feature>
<gene>
    <name evidence="7" type="ORF">JOC49_000106</name>
</gene>